<evidence type="ECO:0000313" key="6">
    <source>
        <dbReference type="Proteomes" id="UP001652600"/>
    </source>
</evidence>
<accession>A0ABM3KU87</accession>
<comment type="similarity">
    <text evidence="1">Belongs to the 'GDSL' lipolytic enzyme family.</text>
</comment>
<evidence type="ECO:0000313" key="7">
    <source>
        <dbReference type="RefSeq" id="XP_050941323.1"/>
    </source>
</evidence>
<dbReference type="GeneID" id="103503119"/>
<dbReference type="Pfam" id="PF00657">
    <property type="entry name" value="Lipase_GDSL"/>
    <property type="match status" value="1"/>
</dbReference>
<dbReference type="InterPro" id="IPR035669">
    <property type="entry name" value="SGNH_plant_lipase-like"/>
</dbReference>
<dbReference type="PANTHER" id="PTHR22835">
    <property type="entry name" value="ZINC FINGER FYVE DOMAIN CONTAINING PROTEIN"/>
    <property type="match status" value="1"/>
</dbReference>
<sequence length="461" mass="51259">MTPSITIKSSFLTLSLLLYVFGPSKAHNSLHIDNSIYQFDDNDSISDIERLTYEDPNDETSFHDSLDEYPDDQLTIDYFDLLGLPVASLYIDEDALIKYGMSIVLLFLLLSPSSNAASLKACNFDGIYQLGDSISDTGNLIRENPNTPFSHLPYGQTFFNSTPTGRCSNGLLIIDYFALDAKLPLVNPYLNKDALTRHGVNFAVAGSTALSSQLLSEKKISSPLTNSSLDIQLDWMFSHFNSICFDQKDCNEKLMNALFLVGEIGANDYNYALLQGKTIQEVKEMVPEVVQTVKNAVERVISYGATRVVVSGNFPIGCFPIFLTVFQTNDTTAYDEFHCLKSLNALTSYHNDQIQQAIEVLKKENPRTVIVYGDYYNAFLWILRHASTLGFDNGSLQKSCCGIGGDYNFELKKSCGSQGVGVCPNADKVISWDGVQLTQKAYKFIADWLILDITPKLNCTL</sequence>
<dbReference type="InterPro" id="IPR036514">
    <property type="entry name" value="SGNH_hydro_sf"/>
</dbReference>
<keyword evidence="6" id="KW-1185">Reference proteome</keyword>
<dbReference type="PANTHER" id="PTHR22835:SF517">
    <property type="entry name" value="GDSL-LIKE LIPASE_ACYLHYDROLASE FAMILY PROTEIN, EXPRESSED"/>
    <property type="match status" value="1"/>
</dbReference>
<reference evidence="7" key="1">
    <citation type="submission" date="2025-08" db="UniProtKB">
        <authorList>
            <consortium name="RefSeq"/>
        </authorList>
    </citation>
    <scope>IDENTIFICATION</scope>
    <source>
        <tissue evidence="7">Stem</tissue>
    </source>
</reference>
<evidence type="ECO:0000256" key="3">
    <source>
        <dbReference type="ARBA" id="ARBA00022801"/>
    </source>
</evidence>
<organism evidence="6 7">
    <name type="scientific">Cucumis melo</name>
    <name type="common">Muskmelon</name>
    <dbReference type="NCBI Taxonomy" id="3656"/>
    <lineage>
        <taxon>Eukaryota</taxon>
        <taxon>Viridiplantae</taxon>
        <taxon>Streptophyta</taxon>
        <taxon>Embryophyta</taxon>
        <taxon>Tracheophyta</taxon>
        <taxon>Spermatophyta</taxon>
        <taxon>Magnoliopsida</taxon>
        <taxon>eudicotyledons</taxon>
        <taxon>Gunneridae</taxon>
        <taxon>Pentapetalae</taxon>
        <taxon>rosids</taxon>
        <taxon>fabids</taxon>
        <taxon>Cucurbitales</taxon>
        <taxon>Cucurbitaceae</taxon>
        <taxon>Benincaseae</taxon>
        <taxon>Cucumis</taxon>
    </lineage>
</organism>
<evidence type="ECO:0000256" key="5">
    <source>
        <dbReference type="SAM" id="SignalP"/>
    </source>
</evidence>
<protein>
    <submittedName>
        <fullName evidence="7">Acetylajmalan esterase-like</fullName>
    </submittedName>
</protein>
<keyword evidence="3" id="KW-0378">Hydrolase</keyword>
<dbReference type="InterPro" id="IPR001087">
    <property type="entry name" value="GDSL"/>
</dbReference>
<feature type="chain" id="PRO_5047358477" evidence="5">
    <location>
        <begin position="27"/>
        <end position="461"/>
    </location>
</feature>
<gene>
    <name evidence="7" type="primary">LOC103503119</name>
</gene>
<dbReference type="SUPFAM" id="SSF52266">
    <property type="entry name" value="SGNH hydrolase"/>
    <property type="match status" value="1"/>
</dbReference>
<evidence type="ECO:0000256" key="2">
    <source>
        <dbReference type="ARBA" id="ARBA00022729"/>
    </source>
</evidence>
<proteinExistence type="inferred from homology"/>
<keyword evidence="4" id="KW-0325">Glycoprotein</keyword>
<dbReference type="CDD" id="cd01837">
    <property type="entry name" value="SGNH_plant_lipase_like"/>
    <property type="match status" value="1"/>
</dbReference>
<keyword evidence="2 5" id="KW-0732">Signal</keyword>
<dbReference type="Proteomes" id="UP001652600">
    <property type="component" value="Chromosome 5"/>
</dbReference>
<evidence type="ECO:0000256" key="1">
    <source>
        <dbReference type="ARBA" id="ARBA00008668"/>
    </source>
</evidence>
<feature type="signal peptide" evidence="5">
    <location>
        <begin position="1"/>
        <end position="26"/>
    </location>
</feature>
<evidence type="ECO:0000256" key="4">
    <source>
        <dbReference type="ARBA" id="ARBA00023180"/>
    </source>
</evidence>
<dbReference type="RefSeq" id="XP_050941323.1">
    <property type="nucleotide sequence ID" value="XM_051085366.1"/>
</dbReference>
<dbReference type="Gene3D" id="3.40.50.1110">
    <property type="entry name" value="SGNH hydrolase"/>
    <property type="match status" value="1"/>
</dbReference>
<name>A0ABM3KU87_CUCME</name>